<evidence type="ECO:0000313" key="2">
    <source>
        <dbReference type="Proteomes" id="UP000627092"/>
    </source>
</evidence>
<dbReference type="EMBL" id="CP077090">
    <property type="protein sequence ID" value="QXI09119.1"/>
    <property type="molecule type" value="Genomic_DNA"/>
</dbReference>
<name>A0A9E6NK70_9PSED</name>
<gene>
    <name evidence="1" type="ORF">HU754_014750</name>
</gene>
<dbReference type="Proteomes" id="UP000627092">
    <property type="component" value="Chromosome"/>
</dbReference>
<proteinExistence type="predicted"/>
<dbReference type="RefSeq" id="WP_186622332.1">
    <property type="nucleotide sequence ID" value="NZ_CP077090.1"/>
</dbReference>
<reference evidence="1" key="1">
    <citation type="journal article" date="2020" name="Microorganisms">
        <title>Reliable Identification of Environmental Pseudomonas Isolates Using the rpoD Gene.</title>
        <authorList>
            <consortium name="The Broad Institute Genome Sequencing Platform"/>
            <person name="Girard L."/>
            <person name="Lood C."/>
            <person name="Rokni-Zadeh H."/>
            <person name="van Noort V."/>
            <person name="Lavigne R."/>
            <person name="De Mot R."/>
        </authorList>
    </citation>
    <scope>NUCLEOTIDE SEQUENCE</scope>
    <source>
        <strain evidence="1">OE 48.2</strain>
    </source>
</reference>
<dbReference type="KEGG" id="pze:HU754_014750"/>
<dbReference type="AlphaFoldDB" id="A0A9E6NK70"/>
<sequence>MNPHFQRYNSKVYYSPLEAAIRWSGLLEQEAEILSKTTSRLSLIEDQVQDWPTLNLNVERLFDAMRHQELPFGKSGITLCDSTLLMNSELTIRHIDLKRWMAAAYPAHKPSFLFDETERQLPTCLACQMCQSLFRQCQSADFIPEDRKQSSIGDKPARLAGRAETTYLNIIGALLTLLLGHSPGGNRYSAFNTLESVIQALIAHHSGRPGITERTLWAKFAEAKRQLNAEP</sequence>
<reference evidence="1" key="2">
    <citation type="journal article" date="2021" name="Microorganisms">
        <title>The Ever-Expanding Pseudomonas Genus: Description of 43 New Species and Partition of the Pseudomonas putida Group.</title>
        <authorList>
            <person name="Girard L."/>
            <person name="Lood C."/>
            <person name="Hofte M."/>
            <person name="Vandamme P."/>
            <person name="Rokni-Zadeh H."/>
            <person name="van Noort V."/>
            <person name="Lavigne R."/>
            <person name="De Mot R."/>
        </authorList>
    </citation>
    <scope>NUCLEOTIDE SEQUENCE</scope>
    <source>
        <strain evidence="1">OE 48.2</strain>
    </source>
</reference>
<organism evidence="1 2">
    <name type="scientific">Pseudomonas zeae</name>
    <dbReference type="NCBI Taxonomy" id="2745510"/>
    <lineage>
        <taxon>Bacteria</taxon>
        <taxon>Pseudomonadati</taxon>
        <taxon>Pseudomonadota</taxon>
        <taxon>Gammaproteobacteria</taxon>
        <taxon>Pseudomonadales</taxon>
        <taxon>Pseudomonadaceae</taxon>
        <taxon>Pseudomonas</taxon>
    </lineage>
</organism>
<evidence type="ECO:0000313" key="1">
    <source>
        <dbReference type="EMBL" id="QXI09119.1"/>
    </source>
</evidence>
<accession>A0A9E6NK70</accession>
<protein>
    <submittedName>
        <fullName evidence="1">Uncharacterized protein</fullName>
    </submittedName>
</protein>